<dbReference type="Proteomes" id="UP001362999">
    <property type="component" value="Unassembled WGS sequence"/>
</dbReference>
<name>A0AAV9Z2S6_9AGAR</name>
<dbReference type="InterPro" id="IPR036397">
    <property type="entry name" value="RNaseH_sf"/>
</dbReference>
<dbReference type="Gene3D" id="3.30.420.10">
    <property type="entry name" value="Ribonuclease H-like superfamily/Ribonuclease H"/>
    <property type="match status" value="1"/>
</dbReference>
<dbReference type="EMBL" id="JAWWNJ010000233">
    <property type="protein sequence ID" value="KAK6969161.1"/>
    <property type="molecule type" value="Genomic_DNA"/>
</dbReference>
<reference evidence="1 2" key="1">
    <citation type="journal article" date="2024" name="J Genomics">
        <title>Draft genome sequencing and assembly of Favolaschia claudopus CIRM-BRFM 2984 isolated from oak limbs.</title>
        <authorList>
            <person name="Navarro D."/>
            <person name="Drula E."/>
            <person name="Chaduli D."/>
            <person name="Cazenave R."/>
            <person name="Ahrendt S."/>
            <person name="Wang J."/>
            <person name="Lipzen A."/>
            <person name="Daum C."/>
            <person name="Barry K."/>
            <person name="Grigoriev I.V."/>
            <person name="Favel A."/>
            <person name="Rosso M.N."/>
            <person name="Martin F."/>
        </authorList>
    </citation>
    <scope>NUCLEOTIDE SEQUENCE [LARGE SCALE GENOMIC DNA]</scope>
    <source>
        <strain evidence="1 2">CIRM-BRFM 2984</strain>
    </source>
</reference>
<accession>A0AAV9Z2S6</accession>
<gene>
    <name evidence="1" type="ORF">R3P38DRAFT_2588673</name>
</gene>
<comment type="caution">
    <text evidence="1">The sequence shown here is derived from an EMBL/GenBank/DDBJ whole genome shotgun (WGS) entry which is preliminary data.</text>
</comment>
<evidence type="ECO:0000313" key="1">
    <source>
        <dbReference type="EMBL" id="KAK6969161.1"/>
    </source>
</evidence>
<protein>
    <recommendedName>
        <fullName evidence="3">RNase H type-1 domain-containing protein</fullName>
    </recommendedName>
</protein>
<organism evidence="1 2">
    <name type="scientific">Favolaschia claudopus</name>
    <dbReference type="NCBI Taxonomy" id="2862362"/>
    <lineage>
        <taxon>Eukaryota</taxon>
        <taxon>Fungi</taxon>
        <taxon>Dikarya</taxon>
        <taxon>Basidiomycota</taxon>
        <taxon>Agaricomycotina</taxon>
        <taxon>Agaricomycetes</taxon>
        <taxon>Agaricomycetidae</taxon>
        <taxon>Agaricales</taxon>
        <taxon>Marasmiineae</taxon>
        <taxon>Mycenaceae</taxon>
        <taxon>Favolaschia</taxon>
    </lineage>
</organism>
<evidence type="ECO:0000313" key="2">
    <source>
        <dbReference type="Proteomes" id="UP001362999"/>
    </source>
</evidence>
<evidence type="ECO:0008006" key="3">
    <source>
        <dbReference type="Google" id="ProtNLM"/>
    </source>
</evidence>
<keyword evidence="2" id="KW-1185">Reference proteome</keyword>
<dbReference type="GO" id="GO:0003676">
    <property type="term" value="F:nucleic acid binding"/>
    <property type="evidence" value="ECO:0007669"/>
    <property type="project" value="InterPro"/>
</dbReference>
<dbReference type="AlphaFoldDB" id="A0AAV9Z2S6"/>
<proteinExistence type="predicted"/>
<sequence>MDRLTSNAHESDPLCPCSPCSTDRQNGCSDPNKCALAAHDRLSLILPEWNPCAPEVNRSDHPADNEGCFTFRHPASVTTLPEAIRMFTKTPRGTTAAAPAHVPQPPQPALANDTIRVSISGFGINQGQVDAKAAAGIWYGRDDARNKAVPLPDTVTQDKVNGEIIAAISCLEDIAPDASIRIVVAQASVATVLIKNLSKWEDLGWVGVRNKSALQVLAARLRTRTGVTTFVKAANTTDSSALKAARSLAQQSLRNAPTPPALVNLSIPEKLKVKGAKLTSLTQATAYKTIRERKVTPPRPATDRNVRAVQLALNTINAAPPTSGDIWKSSRHKDLSKRVRTFLWMGLHGAHRIGAYWKHIPGFEDREKCQGCGEVESMEHILFHCNQPGRREIWELAEKLWKKEHDTWPEPSLGSVFGCCATQLEPESRYKPSGKNRLYRILISESAYLIWKLRNERVISRGGTPHSVPEIHNRWVHTLNNRLDTDRFQACHYDVKRNPNVSPALVIKTWSGVLFEESSLPRNWLREPQVLVGISALRAASPHDPG</sequence>